<evidence type="ECO:0000256" key="2">
    <source>
        <dbReference type="ARBA" id="ARBA00022723"/>
    </source>
</evidence>
<keyword evidence="6" id="KW-0804">Transcription</keyword>
<keyword evidence="3 8" id="KW-0863">Zinc-finger</keyword>
<dbReference type="Gene3D" id="3.30.160.60">
    <property type="entry name" value="Classic Zinc Finger"/>
    <property type="match status" value="1"/>
</dbReference>
<protein>
    <recommendedName>
        <fullName evidence="9">C2H2-type domain-containing protein</fullName>
    </recommendedName>
</protein>
<keyword evidence="11" id="KW-1185">Reference proteome</keyword>
<evidence type="ECO:0000256" key="6">
    <source>
        <dbReference type="ARBA" id="ARBA00023163"/>
    </source>
</evidence>
<dbReference type="InterPro" id="IPR013087">
    <property type="entry name" value="Znf_C2H2_type"/>
</dbReference>
<evidence type="ECO:0000256" key="5">
    <source>
        <dbReference type="ARBA" id="ARBA00023015"/>
    </source>
</evidence>
<organism evidence="10 11">
    <name type="scientific">Botrytis hyacinthi</name>
    <dbReference type="NCBI Taxonomy" id="278943"/>
    <lineage>
        <taxon>Eukaryota</taxon>
        <taxon>Fungi</taxon>
        <taxon>Dikarya</taxon>
        <taxon>Ascomycota</taxon>
        <taxon>Pezizomycotina</taxon>
        <taxon>Leotiomycetes</taxon>
        <taxon>Helotiales</taxon>
        <taxon>Sclerotiniaceae</taxon>
        <taxon>Botrytis</taxon>
    </lineage>
</organism>
<evidence type="ECO:0000256" key="3">
    <source>
        <dbReference type="ARBA" id="ARBA00022771"/>
    </source>
</evidence>
<keyword evidence="4" id="KW-0862">Zinc</keyword>
<gene>
    <name evidence="10" type="ORF">BHYA_0081g00310</name>
</gene>
<dbReference type="EMBL" id="PQXK01000081">
    <property type="protein sequence ID" value="TGO38135.1"/>
    <property type="molecule type" value="Genomic_DNA"/>
</dbReference>
<evidence type="ECO:0000256" key="4">
    <source>
        <dbReference type="ARBA" id="ARBA00022833"/>
    </source>
</evidence>
<dbReference type="InterPro" id="IPR051061">
    <property type="entry name" value="Zinc_finger_trans_reg"/>
</dbReference>
<comment type="subcellular location">
    <subcellularLocation>
        <location evidence="1">Nucleus</location>
    </subcellularLocation>
</comment>
<dbReference type="AlphaFoldDB" id="A0A4Z1GN42"/>
<evidence type="ECO:0000256" key="8">
    <source>
        <dbReference type="PROSITE-ProRule" id="PRU00042"/>
    </source>
</evidence>
<dbReference type="Proteomes" id="UP000297814">
    <property type="component" value="Unassembled WGS sequence"/>
</dbReference>
<dbReference type="PROSITE" id="PS00028">
    <property type="entry name" value="ZINC_FINGER_C2H2_1"/>
    <property type="match status" value="1"/>
</dbReference>
<keyword evidence="7" id="KW-0539">Nucleus</keyword>
<evidence type="ECO:0000259" key="9">
    <source>
        <dbReference type="PROSITE" id="PS50157"/>
    </source>
</evidence>
<dbReference type="GO" id="GO:0008270">
    <property type="term" value="F:zinc ion binding"/>
    <property type="evidence" value="ECO:0007669"/>
    <property type="project" value="UniProtKB-KW"/>
</dbReference>
<keyword evidence="2" id="KW-0479">Metal-binding</keyword>
<feature type="domain" description="C2H2-type" evidence="9">
    <location>
        <begin position="207"/>
        <end position="236"/>
    </location>
</feature>
<accession>A0A4Z1GN42</accession>
<evidence type="ECO:0000256" key="7">
    <source>
        <dbReference type="ARBA" id="ARBA00023242"/>
    </source>
</evidence>
<dbReference type="GO" id="GO:0006357">
    <property type="term" value="P:regulation of transcription by RNA polymerase II"/>
    <property type="evidence" value="ECO:0007669"/>
    <property type="project" value="TreeGrafter"/>
</dbReference>
<reference evidence="10 11" key="1">
    <citation type="submission" date="2017-12" db="EMBL/GenBank/DDBJ databases">
        <title>Comparative genomics of Botrytis spp.</title>
        <authorList>
            <person name="Valero-Jimenez C.A."/>
            <person name="Tapia P."/>
            <person name="Veloso J."/>
            <person name="Silva-Moreno E."/>
            <person name="Staats M."/>
            <person name="Valdes J.H."/>
            <person name="Van Kan J.A.L."/>
        </authorList>
    </citation>
    <scope>NUCLEOTIDE SEQUENCE [LARGE SCALE GENOMIC DNA]</scope>
    <source>
        <strain evidence="10 11">Bh0001</strain>
    </source>
</reference>
<evidence type="ECO:0000313" key="11">
    <source>
        <dbReference type="Proteomes" id="UP000297814"/>
    </source>
</evidence>
<sequence>MDGSYSQSPEDITAESWQEFVDWDAANPVDMGTEAFVEVAALDLPADNAELTHHTLYVQSLLAHHLALLTSNSQCCYGAGLTYPNTTCATRSSELDTSELALYTKDQEIFCTKSKAHNHPPLSSLQGCGLSFHTFKDLKEHCRITNHEALHCPFTGCFSTQIDSSKDKHHLEACHRSINLACHQCEDLFKDTATLDRHAHYNGHSAYICRYPDCESTAGRFSDLIRHQACHKKDVPRHPCPHCSVYRGNNGFKRKDHLRRHIRNYHKIETNYTGSIFYSPFCCKHVKCRRNYAAMGSQDLRSLNDLTQHMLTEHNSSAFICGKASCDRVGRNGFDTKKLLQDHIKKVHPSTFQCTHPGCDRVGSKGWLRERDQKKHMFQKHGISV</sequence>
<dbReference type="GO" id="GO:0005634">
    <property type="term" value="C:nucleus"/>
    <property type="evidence" value="ECO:0007669"/>
    <property type="project" value="UniProtKB-SubCell"/>
</dbReference>
<evidence type="ECO:0000256" key="1">
    <source>
        <dbReference type="ARBA" id="ARBA00004123"/>
    </source>
</evidence>
<comment type="caution">
    <text evidence="10">The sequence shown here is derived from an EMBL/GenBank/DDBJ whole genome shotgun (WGS) entry which is preliminary data.</text>
</comment>
<dbReference type="PANTHER" id="PTHR46179">
    <property type="entry name" value="ZINC FINGER PROTEIN"/>
    <property type="match status" value="1"/>
</dbReference>
<evidence type="ECO:0000313" key="10">
    <source>
        <dbReference type="EMBL" id="TGO38135.1"/>
    </source>
</evidence>
<dbReference type="SMART" id="SM00355">
    <property type="entry name" value="ZnF_C2H2"/>
    <property type="match status" value="7"/>
</dbReference>
<dbReference type="PANTHER" id="PTHR46179:SF13">
    <property type="entry name" value="C2H2-TYPE DOMAIN-CONTAINING PROTEIN"/>
    <property type="match status" value="1"/>
</dbReference>
<proteinExistence type="predicted"/>
<name>A0A4Z1GN42_9HELO</name>
<dbReference type="PROSITE" id="PS50157">
    <property type="entry name" value="ZINC_FINGER_C2H2_2"/>
    <property type="match status" value="1"/>
</dbReference>
<keyword evidence="5" id="KW-0805">Transcription regulation</keyword>